<name>A0A2U1KNB8_ARTAN</name>
<dbReference type="Proteomes" id="UP000245207">
    <property type="component" value="Unassembled WGS sequence"/>
</dbReference>
<dbReference type="STRING" id="35608.A0A2U1KNB8"/>
<organism evidence="1 2">
    <name type="scientific">Artemisia annua</name>
    <name type="common">Sweet wormwood</name>
    <dbReference type="NCBI Taxonomy" id="35608"/>
    <lineage>
        <taxon>Eukaryota</taxon>
        <taxon>Viridiplantae</taxon>
        <taxon>Streptophyta</taxon>
        <taxon>Embryophyta</taxon>
        <taxon>Tracheophyta</taxon>
        <taxon>Spermatophyta</taxon>
        <taxon>Magnoliopsida</taxon>
        <taxon>eudicotyledons</taxon>
        <taxon>Gunneridae</taxon>
        <taxon>Pentapetalae</taxon>
        <taxon>asterids</taxon>
        <taxon>campanulids</taxon>
        <taxon>Asterales</taxon>
        <taxon>Asteraceae</taxon>
        <taxon>Asteroideae</taxon>
        <taxon>Anthemideae</taxon>
        <taxon>Artemisiinae</taxon>
        <taxon>Artemisia</taxon>
    </lineage>
</organism>
<dbReference type="OrthoDB" id="27226at2759"/>
<evidence type="ECO:0000313" key="2">
    <source>
        <dbReference type="Proteomes" id="UP000245207"/>
    </source>
</evidence>
<evidence type="ECO:0000313" key="1">
    <source>
        <dbReference type="EMBL" id="PWA38259.1"/>
    </source>
</evidence>
<accession>A0A2U1KNB8</accession>
<dbReference type="AlphaFoldDB" id="A0A2U1KNB8"/>
<keyword evidence="2" id="KW-1185">Reference proteome</keyword>
<sequence>MSRAAIAVTEKRLSATTATDSGLQLTLKIFLGDLKVSLIFIKPTPVEQQMRLRKRDQKQLSNYMSLLQFGIGTFCCGSCCREYKKVTGDGAEVPFEKALADILDHFKPSLAGNQDFLEKRPSRLSPGINDLVQKLNERGKNAYLISGPIAMDPSVVLFAQFYCRLKVNPNDCLQDCKNGKDTSYKTFCKFEKRLGNVSVAFRRRIRSHHVPKRERQPKWRFGASVQVADSPSQGYEWPQS</sequence>
<dbReference type="EMBL" id="PKPP01015831">
    <property type="protein sequence ID" value="PWA38259.1"/>
    <property type="molecule type" value="Genomic_DNA"/>
</dbReference>
<comment type="caution">
    <text evidence="1">The sequence shown here is derived from an EMBL/GenBank/DDBJ whole genome shotgun (WGS) entry which is preliminary data.</text>
</comment>
<protein>
    <submittedName>
        <fullName evidence="1">3-phosphoserine phosphatase</fullName>
    </submittedName>
</protein>
<gene>
    <name evidence="1" type="ORF">CTI12_AA581240</name>
</gene>
<reference evidence="1 2" key="1">
    <citation type="journal article" date="2018" name="Mol. Plant">
        <title>The genome of Artemisia annua provides insight into the evolution of Asteraceae family and artemisinin biosynthesis.</title>
        <authorList>
            <person name="Shen Q."/>
            <person name="Zhang L."/>
            <person name="Liao Z."/>
            <person name="Wang S."/>
            <person name="Yan T."/>
            <person name="Shi P."/>
            <person name="Liu M."/>
            <person name="Fu X."/>
            <person name="Pan Q."/>
            <person name="Wang Y."/>
            <person name="Lv Z."/>
            <person name="Lu X."/>
            <person name="Zhang F."/>
            <person name="Jiang W."/>
            <person name="Ma Y."/>
            <person name="Chen M."/>
            <person name="Hao X."/>
            <person name="Li L."/>
            <person name="Tang Y."/>
            <person name="Lv G."/>
            <person name="Zhou Y."/>
            <person name="Sun X."/>
            <person name="Brodelius P.E."/>
            <person name="Rose J.K.C."/>
            <person name="Tang K."/>
        </authorList>
    </citation>
    <scope>NUCLEOTIDE SEQUENCE [LARGE SCALE GENOMIC DNA]</scope>
    <source>
        <strain evidence="2">cv. Huhao1</strain>
        <tissue evidence="1">Leaf</tissue>
    </source>
</reference>
<proteinExistence type="predicted"/>